<proteinExistence type="predicted"/>
<dbReference type="AlphaFoldDB" id="A0A7X1FTJ4"/>
<protein>
    <submittedName>
        <fullName evidence="5">GntR family transcriptional regulator</fullName>
    </submittedName>
</protein>
<dbReference type="SUPFAM" id="SSF48008">
    <property type="entry name" value="GntR ligand-binding domain-like"/>
    <property type="match status" value="1"/>
</dbReference>
<dbReference type="InterPro" id="IPR011711">
    <property type="entry name" value="GntR_C"/>
</dbReference>
<dbReference type="PROSITE" id="PS50949">
    <property type="entry name" value="HTH_GNTR"/>
    <property type="match status" value="1"/>
</dbReference>
<gene>
    <name evidence="5" type="ORF">H7F51_14260</name>
</gene>
<sequence>MGNETVYESLRTAIASGELQPNMRLVESDLMAQYGASRPAVRNALLRLETEGLVEQPKNTSARVRMVGPDEAIEIYQARSLLESHAASLAATRATPEQLAELEALIERAEAGSPTETLSSETQFHQKILEIAGDGTIKRLCGSLHGHLLRYHHYTKLVQDWSAHSPCEHREILEALRASDAAAAARAMRKHLDRLTEILRQALTKRDH</sequence>
<keyword evidence="2" id="KW-0238">DNA-binding</keyword>
<reference evidence="5 6" key="1">
    <citation type="submission" date="2020-08" db="EMBL/GenBank/DDBJ databases">
        <title>The genome sequence of type strain Novosphingobium flavum NBRC 111647.</title>
        <authorList>
            <person name="Liu Y."/>
        </authorList>
    </citation>
    <scope>NUCLEOTIDE SEQUENCE [LARGE SCALE GENOMIC DNA]</scope>
    <source>
        <strain evidence="5 6">NBRC 111647</strain>
    </source>
</reference>
<dbReference type="SMART" id="SM00895">
    <property type="entry name" value="FCD"/>
    <property type="match status" value="1"/>
</dbReference>
<dbReference type="InterPro" id="IPR036388">
    <property type="entry name" value="WH-like_DNA-bd_sf"/>
</dbReference>
<keyword evidence="6" id="KW-1185">Reference proteome</keyword>
<feature type="domain" description="HTH gntR-type" evidence="4">
    <location>
        <begin position="1"/>
        <end position="67"/>
    </location>
</feature>
<dbReference type="CDD" id="cd07377">
    <property type="entry name" value="WHTH_GntR"/>
    <property type="match status" value="1"/>
</dbReference>
<evidence type="ECO:0000256" key="3">
    <source>
        <dbReference type="ARBA" id="ARBA00023163"/>
    </source>
</evidence>
<dbReference type="Proteomes" id="UP000566813">
    <property type="component" value="Unassembled WGS sequence"/>
</dbReference>
<dbReference type="Pfam" id="PF00392">
    <property type="entry name" value="GntR"/>
    <property type="match status" value="1"/>
</dbReference>
<organism evidence="5 6">
    <name type="scientific">Novosphingobium flavum</name>
    <dbReference type="NCBI Taxonomy" id="1778672"/>
    <lineage>
        <taxon>Bacteria</taxon>
        <taxon>Pseudomonadati</taxon>
        <taxon>Pseudomonadota</taxon>
        <taxon>Alphaproteobacteria</taxon>
        <taxon>Sphingomonadales</taxon>
        <taxon>Sphingomonadaceae</taxon>
        <taxon>Novosphingobium</taxon>
    </lineage>
</organism>
<name>A0A7X1FTJ4_9SPHN</name>
<dbReference type="SUPFAM" id="SSF46785">
    <property type="entry name" value="Winged helix' DNA-binding domain"/>
    <property type="match status" value="1"/>
</dbReference>
<accession>A0A7X1FTJ4</accession>
<dbReference type="SMART" id="SM00345">
    <property type="entry name" value="HTH_GNTR"/>
    <property type="match status" value="1"/>
</dbReference>
<dbReference type="Gene3D" id="1.20.120.530">
    <property type="entry name" value="GntR ligand-binding domain-like"/>
    <property type="match status" value="1"/>
</dbReference>
<dbReference type="GO" id="GO:0003700">
    <property type="term" value="F:DNA-binding transcription factor activity"/>
    <property type="evidence" value="ECO:0007669"/>
    <property type="project" value="InterPro"/>
</dbReference>
<evidence type="ECO:0000259" key="4">
    <source>
        <dbReference type="PROSITE" id="PS50949"/>
    </source>
</evidence>
<evidence type="ECO:0000256" key="2">
    <source>
        <dbReference type="ARBA" id="ARBA00023125"/>
    </source>
</evidence>
<keyword evidence="3" id="KW-0804">Transcription</keyword>
<dbReference type="InterPro" id="IPR008920">
    <property type="entry name" value="TF_FadR/GntR_C"/>
</dbReference>
<dbReference type="Gene3D" id="1.10.10.10">
    <property type="entry name" value="Winged helix-like DNA-binding domain superfamily/Winged helix DNA-binding domain"/>
    <property type="match status" value="1"/>
</dbReference>
<dbReference type="InterPro" id="IPR000524">
    <property type="entry name" value="Tscrpt_reg_HTH_GntR"/>
</dbReference>
<dbReference type="GO" id="GO:0003677">
    <property type="term" value="F:DNA binding"/>
    <property type="evidence" value="ECO:0007669"/>
    <property type="project" value="UniProtKB-KW"/>
</dbReference>
<dbReference type="Pfam" id="PF07729">
    <property type="entry name" value="FCD"/>
    <property type="match status" value="1"/>
</dbReference>
<evidence type="ECO:0000313" key="5">
    <source>
        <dbReference type="EMBL" id="MBC2666681.1"/>
    </source>
</evidence>
<dbReference type="RefSeq" id="WP_185664981.1">
    <property type="nucleotide sequence ID" value="NZ_JACLAW010000011.1"/>
</dbReference>
<evidence type="ECO:0000313" key="6">
    <source>
        <dbReference type="Proteomes" id="UP000566813"/>
    </source>
</evidence>
<comment type="caution">
    <text evidence="5">The sequence shown here is derived from an EMBL/GenBank/DDBJ whole genome shotgun (WGS) entry which is preliminary data.</text>
</comment>
<keyword evidence="1" id="KW-0805">Transcription regulation</keyword>
<dbReference type="EMBL" id="JACLAW010000011">
    <property type="protein sequence ID" value="MBC2666681.1"/>
    <property type="molecule type" value="Genomic_DNA"/>
</dbReference>
<dbReference type="PANTHER" id="PTHR43537">
    <property type="entry name" value="TRANSCRIPTIONAL REGULATOR, GNTR FAMILY"/>
    <property type="match status" value="1"/>
</dbReference>
<dbReference type="InterPro" id="IPR036390">
    <property type="entry name" value="WH_DNA-bd_sf"/>
</dbReference>
<evidence type="ECO:0000256" key="1">
    <source>
        <dbReference type="ARBA" id="ARBA00023015"/>
    </source>
</evidence>
<dbReference type="PANTHER" id="PTHR43537:SF24">
    <property type="entry name" value="GLUCONATE OPERON TRANSCRIPTIONAL REPRESSOR"/>
    <property type="match status" value="1"/>
</dbReference>